<evidence type="ECO:0000256" key="6">
    <source>
        <dbReference type="ARBA" id="ARBA00038429"/>
    </source>
</evidence>
<keyword evidence="4" id="KW-0378">Hydrolase</keyword>
<comment type="caution">
    <text evidence="13">The sequence shown here is derived from an EMBL/GenBank/DDBJ whole genome shotgun (WGS) entry which is preliminary data.</text>
</comment>
<evidence type="ECO:0000256" key="3">
    <source>
        <dbReference type="ARBA" id="ARBA00012754"/>
    </source>
</evidence>
<dbReference type="SUPFAM" id="SSF51445">
    <property type="entry name" value="(Trans)glycosidases"/>
    <property type="match status" value="1"/>
</dbReference>
<dbReference type="InterPro" id="IPR013783">
    <property type="entry name" value="Ig-like_fold"/>
</dbReference>
<evidence type="ECO:0000259" key="11">
    <source>
        <dbReference type="Pfam" id="PF17786"/>
    </source>
</evidence>
<evidence type="ECO:0000313" key="13">
    <source>
        <dbReference type="EMBL" id="PKQ63074.1"/>
    </source>
</evidence>
<name>A0A2N3HYE6_9BACT</name>
<dbReference type="InterPro" id="IPR054593">
    <property type="entry name" value="Beta-mannosidase-like_N2"/>
</dbReference>
<evidence type="ECO:0000256" key="2">
    <source>
        <dbReference type="ARBA" id="ARBA00004740"/>
    </source>
</evidence>
<feature type="domain" description="Glycoside hydrolase family 2 immunoglobulin-like beta-sandwich" evidence="10">
    <location>
        <begin position="224"/>
        <end position="335"/>
    </location>
</feature>
<dbReference type="Gene3D" id="3.20.20.80">
    <property type="entry name" value="Glycosidases"/>
    <property type="match status" value="1"/>
</dbReference>
<comment type="catalytic activity">
    <reaction evidence="1">
        <text>Hydrolysis of terminal, non-reducing beta-D-mannose residues in beta-D-mannosides.</text>
        <dbReference type="EC" id="3.2.1.25"/>
    </reaction>
</comment>
<dbReference type="GO" id="GO:0004567">
    <property type="term" value="F:beta-mannosidase activity"/>
    <property type="evidence" value="ECO:0007669"/>
    <property type="project" value="UniProtKB-EC"/>
</dbReference>
<evidence type="ECO:0000259" key="12">
    <source>
        <dbReference type="Pfam" id="PF22666"/>
    </source>
</evidence>
<evidence type="ECO:0000256" key="5">
    <source>
        <dbReference type="ARBA" id="ARBA00023295"/>
    </source>
</evidence>
<dbReference type="AlphaFoldDB" id="A0A2N3HYE6"/>
<dbReference type="Gene3D" id="2.60.40.10">
    <property type="entry name" value="Immunoglobulins"/>
    <property type="match status" value="2"/>
</dbReference>
<gene>
    <name evidence="13" type="ORF">BZG02_09915</name>
</gene>
<keyword evidence="9" id="KW-0732">Signal</keyword>
<reference evidence="13 14" key="1">
    <citation type="journal article" date="2017" name="Front. Microbiol.">
        <title>Labilibaculum manganireducens gen. nov., sp. nov. and Labilibaculum filiforme sp. nov., Novel Bacteroidetes Isolated from Subsurface Sediments of the Baltic Sea.</title>
        <authorList>
            <person name="Vandieken V."/>
            <person name="Marshall I.P."/>
            <person name="Niemann H."/>
            <person name="Engelen B."/>
            <person name="Cypionka H."/>
        </authorList>
    </citation>
    <scope>NUCLEOTIDE SEQUENCE [LARGE SCALE GENOMIC DNA]</scope>
    <source>
        <strain evidence="13 14">59.16B</strain>
    </source>
</reference>
<dbReference type="Gene3D" id="2.60.120.260">
    <property type="entry name" value="Galactose-binding domain-like"/>
    <property type="match status" value="1"/>
</dbReference>
<dbReference type="InterPro" id="IPR041447">
    <property type="entry name" value="Mannosidase_ig"/>
</dbReference>
<evidence type="ECO:0000256" key="9">
    <source>
        <dbReference type="SAM" id="SignalP"/>
    </source>
</evidence>
<keyword evidence="14" id="KW-1185">Reference proteome</keyword>
<dbReference type="PANTHER" id="PTHR43730">
    <property type="entry name" value="BETA-MANNOSIDASE"/>
    <property type="match status" value="1"/>
</dbReference>
<dbReference type="Pfam" id="PF00703">
    <property type="entry name" value="Glyco_hydro_2"/>
    <property type="match status" value="1"/>
</dbReference>
<feature type="chain" id="PRO_5014652065" description="Beta-mannosidase B" evidence="9">
    <location>
        <begin position="19"/>
        <end position="842"/>
    </location>
</feature>
<dbReference type="GO" id="GO:0006516">
    <property type="term" value="P:glycoprotein catabolic process"/>
    <property type="evidence" value="ECO:0007669"/>
    <property type="project" value="TreeGrafter"/>
</dbReference>
<evidence type="ECO:0000256" key="7">
    <source>
        <dbReference type="ARBA" id="ARBA00041069"/>
    </source>
</evidence>
<comment type="pathway">
    <text evidence="2">Glycan metabolism; N-glycan degradation.</text>
</comment>
<protein>
    <recommendedName>
        <fullName evidence="7">Beta-mannosidase B</fullName>
        <ecNumber evidence="3">3.2.1.25</ecNumber>
    </recommendedName>
    <alternativeName>
        <fullName evidence="8">Mannanase B</fullName>
    </alternativeName>
</protein>
<evidence type="ECO:0000256" key="4">
    <source>
        <dbReference type="ARBA" id="ARBA00022801"/>
    </source>
</evidence>
<dbReference type="InterPro" id="IPR017853">
    <property type="entry name" value="GH"/>
</dbReference>
<feature type="signal peptide" evidence="9">
    <location>
        <begin position="1"/>
        <end position="18"/>
    </location>
</feature>
<keyword evidence="5" id="KW-0326">Glycosidase</keyword>
<dbReference type="InterPro" id="IPR006102">
    <property type="entry name" value="Ig-like_GH2"/>
</dbReference>
<dbReference type="PANTHER" id="PTHR43730:SF1">
    <property type="entry name" value="BETA-MANNOSIDASE"/>
    <property type="match status" value="1"/>
</dbReference>
<dbReference type="Pfam" id="PF22666">
    <property type="entry name" value="Glyco_hydro_2_N2"/>
    <property type="match status" value="1"/>
</dbReference>
<evidence type="ECO:0000256" key="1">
    <source>
        <dbReference type="ARBA" id="ARBA00000829"/>
    </source>
</evidence>
<evidence type="ECO:0000256" key="8">
    <source>
        <dbReference type="ARBA" id="ARBA00041614"/>
    </source>
</evidence>
<organism evidence="13 14">
    <name type="scientific">Labilibaculum filiforme</name>
    <dbReference type="NCBI Taxonomy" id="1940526"/>
    <lineage>
        <taxon>Bacteria</taxon>
        <taxon>Pseudomonadati</taxon>
        <taxon>Bacteroidota</taxon>
        <taxon>Bacteroidia</taxon>
        <taxon>Marinilabiliales</taxon>
        <taxon>Marinifilaceae</taxon>
        <taxon>Labilibaculum</taxon>
    </lineage>
</organism>
<feature type="domain" description="Beta-mannosidase-like galactose-binding" evidence="12">
    <location>
        <begin position="66"/>
        <end position="195"/>
    </location>
</feature>
<accession>A0A2N3HYE6</accession>
<evidence type="ECO:0000259" key="10">
    <source>
        <dbReference type="Pfam" id="PF00703"/>
    </source>
</evidence>
<dbReference type="OrthoDB" id="9801077at2"/>
<feature type="domain" description="Mannosidase Ig/CBM-like" evidence="11">
    <location>
        <begin position="698"/>
        <end position="780"/>
    </location>
</feature>
<comment type="similarity">
    <text evidence="6">Belongs to the glycosyl hydrolase 2 family. Beta-mannosidase B subfamily.</text>
</comment>
<dbReference type="SUPFAM" id="SSF49785">
    <property type="entry name" value="Galactose-binding domain-like"/>
    <property type="match status" value="1"/>
</dbReference>
<dbReference type="InterPro" id="IPR050887">
    <property type="entry name" value="Beta-mannosidase_GH2"/>
</dbReference>
<sequence length="842" mass="97848">MKLLALVLLSVVCFPAKAQPNTTFSHEESSQAVRDLSGMRWRMKMMLPGEGVKKGLHKLPSEDIETLVWNNARVPGDVYTDLWKAGVIDDPYFGRNNVRAQWVQQYEWWYTLQFDVKEKVDNEVVDIVFEGVDYACEVWLNGHYLGKHEGAFSKFSFNVNEYLRIHPWDGQKGRNMLVVKLDTPPQVNAFVAEKKTPWFGDYTRDLTPIGIWRPVKMVRTGKMRFKDVYANNTINKDGSADVDLELTVENTTTLAKEMTFTASLEGKNFKMKEIKVEFNKTVEPGSHKIKKNIHVKDAKLWWPWDLGDQNLYTAKITLKEGDTNHDVNETVFGIREVSSKWNPGFIKDVDVTFPRSTYINGKFHFIRSACWGGPPDIFTGRTSPAEYKELIRLAKEMNMNNIRIFGWHPPEIPEFYQYCDEMGMTVWQDMIPLGTGNIPTEEENLAEIFNEGVKVIKERRNHPSLIMMEGGEEMMFRTRDPQFGRNFLERLGDSLQAYANLPYVPDSPMIDPVAQEAGFKPKEAVHALRYFYDMGKWLHEDWYQTHCDGYPIVPEFAITSVPNVESLKKFIPEKEMWPPGLSWGHHWADLTRLRMQNWDVFGSEMKGSLEEFVNATQDAQGIIFQNGIEHFRRDKPSLSGIALCHFITYCPDMKWGIVDNYQQPKNSYYFVQKAYQPLLVNFEFKKRRWSTKEPFVGNIWVINDYYKEYTDCSIKFEIKNDAGELLSSKNFDVAKIAENSAKSFFPIEEKVLKSVKEKFYVSLELTDKKGKIISKNDYFFLIGDQQAATKKFKEWGEERVKQENIHGTYGSYYHFFKEFTEEGGQKYDSDIQTPRAIGFIEE</sequence>
<dbReference type="GO" id="GO:0005975">
    <property type="term" value="P:carbohydrate metabolic process"/>
    <property type="evidence" value="ECO:0007669"/>
    <property type="project" value="InterPro"/>
</dbReference>
<dbReference type="EMBL" id="MVDD01000006">
    <property type="protein sequence ID" value="PKQ63074.1"/>
    <property type="molecule type" value="Genomic_DNA"/>
</dbReference>
<evidence type="ECO:0000313" key="14">
    <source>
        <dbReference type="Proteomes" id="UP000233535"/>
    </source>
</evidence>
<dbReference type="Pfam" id="PF17786">
    <property type="entry name" value="Mannosidase_ig"/>
    <property type="match status" value="1"/>
</dbReference>
<dbReference type="EC" id="3.2.1.25" evidence="3"/>
<dbReference type="Proteomes" id="UP000233535">
    <property type="component" value="Unassembled WGS sequence"/>
</dbReference>
<proteinExistence type="inferred from homology"/>
<dbReference type="InterPro" id="IPR036156">
    <property type="entry name" value="Beta-gal/glucu_dom_sf"/>
</dbReference>
<dbReference type="SUPFAM" id="SSF49303">
    <property type="entry name" value="beta-Galactosidase/glucuronidase domain"/>
    <property type="match status" value="2"/>
</dbReference>
<dbReference type="InterPro" id="IPR008979">
    <property type="entry name" value="Galactose-bd-like_sf"/>
</dbReference>